<proteinExistence type="predicted"/>
<reference evidence="1" key="1">
    <citation type="journal article" date="2022" name="bioRxiv">
        <title>Sequencing and chromosome-scale assembly of the giantPleurodeles waltlgenome.</title>
        <authorList>
            <person name="Brown T."/>
            <person name="Elewa A."/>
            <person name="Iarovenko S."/>
            <person name="Subramanian E."/>
            <person name="Araus A.J."/>
            <person name="Petzold A."/>
            <person name="Susuki M."/>
            <person name="Suzuki K.-i.T."/>
            <person name="Hayashi T."/>
            <person name="Toyoda A."/>
            <person name="Oliveira C."/>
            <person name="Osipova E."/>
            <person name="Leigh N.D."/>
            <person name="Simon A."/>
            <person name="Yun M.H."/>
        </authorList>
    </citation>
    <scope>NUCLEOTIDE SEQUENCE</scope>
    <source>
        <strain evidence="1">20211129_DDA</strain>
        <tissue evidence="1">Liver</tissue>
    </source>
</reference>
<dbReference type="EMBL" id="JANPWB010000012">
    <property type="protein sequence ID" value="KAJ1113412.1"/>
    <property type="molecule type" value="Genomic_DNA"/>
</dbReference>
<organism evidence="1 2">
    <name type="scientific">Pleurodeles waltl</name>
    <name type="common">Iberian ribbed newt</name>
    <dbReference type="NCBI Taxonomy" id="8319"/>
    <lineage>
        <taxon>Eukaryota</taxon>
        <taxon>Metazoa</taxon>
        <taxon>Chordata</taxon>
        <taxon>Craniata</taxon>
        <taxon>Vertebrata</taxon>
        <taxon>Euteleostomi</taxon>
        <taxon>Amphibia</taxon>
        <taxon>Batrachia</taxon>
        <taxon>Caudata</taxon>
        <taxon>Salamandroidea</taxon>
        <taxon>Salamandridae</taxon>
        <taxon>Pleurodelinae</taxon>
        <taxon>Pleurodeles</taxon>
    </lineage>
</organism>
<protein>
    <submittedName>
        <fullName evidence="1">Uncharacterized protein</fullName>
    </submittedName>
</protein>
<gene>
    <name evidence="1" type="ORF">NDU88_001658</name>
</gene>
<dbReference type="Proteomes" id="UP001066276">
    <property type="component" value="Chromosome 8"/>
</dbReference>
<keyword evidence="2" id="KW-1185">Reference proteome</keyword>
<sequence length="97" mass="10732">MLFRAARPIKPLILKVVAGCTGGIDKQCRHYRQEHPCQASARVGSGYYDVGALLRQVQNIRRGSELVHMFGASVELKLRVSEVPLQVQSTRTGAELL</sequence>
<dbReference type="AlphaFoldDB" id="A0AAV7NBD8"/>
<accession>A0AAV7NBD8</accession>
<comment type="caution">
    <text evidence="1">The sequence shown here is derived from an EMBL/GenBank/DDBJ whole genome shotgun (WGS) entry which is preliminary data.</text>
</comment>
<evidence type="ECO:0000313" key="1">
    <source>
        <dbReference type="EMBL" id="KAJ1113412.1"/>
    </source>
</evidence>
<evidence type="ECO:0000313" key="2">
    <source>
        <dbReference type="Proteomes" id="UP001066276"/>
    </source>
</evidence>
<name>A0AAV7NBD8_PLEWA</name>